<organism evidence="8">
    <name type="scientific">Reclinomonas americana ATCC 50283</name>
    <dbReference type="NCBI Taxonomy" id="1295594"/>
    <lineage>
        <taxon>Eukaryota</taxon>
        <taxon>Discoba</taxon>
        <taxon>Jakobida</taxon>
        <taxon>Histionina</taxon>
        <taxon>Histionidae</taxon>
        <taxon>Reclinomonas</taxon>
    </lineage>
</organism>
<dbReference type="PROSITE" id="PS00323">
    <property type="entry name" value="RIBOSOMAL_S19"/>
    <property type="match status" value="1"/>
</dbReference>
<keyword evidence="3" id="KW-0694">RNA-binding</keyword>
<dbReference type="Pfam" id="PF00203">
    <property type="entry name" value="Ribosomal_S19"/>
    <property type="match status" value="1"/>
</dbReference>
<dbReference type="InterPro" id="IPR023575">
    <property type="entry name" value="Ribosomal_uS19_SF"/>
</dbReference>
<dbReference type="NCBIfam" id="TIGR01050">
    <property type="entry name" value="rpsS_bact"/>
    <property type="match status" value="1"/>
</dbReference>
<reference evidence="8" key="1">
    <citation type="journal article" date="2004" name="RNA">
        <title>Mitochondrial 3' tRNA editing in the jakobid Seculamonas ecuadoriensis: a novel mechanism and implications for tRNA processing.</title>
        <authorList>
            <person name="Leigh J."/>
            <person name="Lang B.F."/>
        </authorList>
    </citation>
    <scope>NUCLEOTIDE SEQUENCE</scope>
    <source>
        <strain evidence="8">ATCC 50283</strain>
    </source>
</reference>
<evidence type="ECO:0000256" key="1">
    <source>
        <dbReference type="ARBA" id="ARBA00007345"/>
    </source>
</evidence>
<dbReference type="GO" id="GO:0000028">
    <property type="term" value="P:ribosomal small subunit assembly"/>
    <property type="evidence" value="ECO:0007669"/>
    <property type="project" value="TreeGrafter"/>
</dbReference>
<evidence type="ECO:0000313" key="8">
    <source>
        <dbReference type="EMBL" id="AGH24337.1"/>
    </source>
</evidence>
<keyword evidence="4 7" id="KW-0689">Ribosomal protein</keyword>
<evidence type="ECO:0000256" key="3">
    <source>
        <dbReference type="ARBA" id="ARBA00022884"/>
    </source>
</evidence>
<keyword evidence="2" id="KW-0699">rRNA-binding</keyword>
<dbReference type="Gene3D" id="3.30.860.10">
    <property type="entry name" value="30s Ribosomal Protein S19, Chain A"/>
    <property type="match status" value="1"/>
</dbReference>
<dbReference type="InterPro" id="IPR020934">
    <property type="entry name" value="Ribosomal_uS19_CS"/>
</dbReference>
<dbReference type="GO" id="GO:0006412">
    <property type="term" value="P:translation"/>
    <property type="evidence" value="ECO:0007669"/>
    <property type="project" value="InterPro"/>
</dbReference>
<geneLocation type="mitochondrion" evidence="8"/>
<evidence type="ECO:0000256" key="5">
    <source>
        <dbReference type="ARBA" id="ARBA00023274"/>
    </source>
</evidence>
<dbReference type="InterPro" id="IPR002222">
    <property type="entry name" value="Ribosomal_uS19"/>
</dbReference>
<reference evidence="8" key="2">
    <citation type="journal article" date="2006" name="RNA">
        <title>Hybrid E. coli--Mitochondrial ribonuclease P RNAs are catalytically active.</title>
        <authorList>
            <person name="Seif E."/>
            <person name="Cadieux A."/>
            <person name="Lang B.F."/>
        </authorList>
    </citation>
    <scope>NUCLEOTIDE SEQUENCE</scope>
    <source>
        <strain evidence="8">ATCC 50283</strain>
    </source>
</reference>
<dbReference type="HAMAP" id="MF_00531">
    <property type="entry name" value="Ribosomal_uS19"/>
    <property type="match status" value="1"/>
</dbReference>
<evidence type="ECO:0000256" key="4">
    <source>
        <dbReference type="ARBA" id="ARBA00022980"/>
    </source>
</evidence>
<evidence type="ECO:0000256" key="7">
    <source>
        <dbReference type="RuleBase" id="RU003485"/>
    </source>
</evidence>
<evidence type="ECO:0000256" key="2">
    <source>
        <dbReference type="ARBA" id="ARBA00022730"/>
    </source>
</evidence>
<dbReference type="PRINTS" id="PR00975">
    <property type="entry name" value="RIBOSOMALS19"/>
</dbReference>
<dbReference type="PANTHER" id="PTHR11880:SF8">
    <property type="entry name" value="SMALL RIBOSOMAL SUBUNIT PROTEIN US19M"/>
    <property type="match status" value="1"/>
</dbReference>
<gene>
    <name evidence="8" type="primary">rps19</name>
</gene>
<protein>
    <recommendedName>
        <fullName evidence="6">Small ribosomal subunit protein uS19c</fullName>
    </recommendedName>
</protein>
<reference evidence="8" key="3">
    <citation type="journal article" date="2013" name="Genome Biol. Evol.">
        <title>Strikingly bacteria-like and gene-rich mitochondrial genomes throughout jakobid protists.</title>
        <authorList>
            <person name="Burger G."/>
            <person name="Gray M.W."/>
            <person name="Forget L."/>
            <person name="Lang B.F."/>
        </authorList>
    </citation>
    <scope>NUCLEOTIDE SEQUENCE</scope>
    <source>
        <strain evidence="8">ATCC 50283</strain>
    </source>
</reference>
<name>M4QAD0_RECAM</name>
<dbReference type="GO" id="GO:0019843">
    <property type="term" value="F:rRNA binding"/>
    <property type="evidence" value="ECO:0007669"/>
    <property type="project" value="UniProtKB-KW"/>
</dbReference>
<evidence type="ECO:0000256" key="6">
    <source>
        <dbReference type="ARBA" id="ARBA00035253"/>
    </source>
</evidence>
<sequence length="86" mass="9945">MTRSIWKGPHVDSSLLSKIIKIKKIDSKKKINTWSRRSVVLPQFIGLSFNIYNGNKWVSVLITEDMIGHKLGEFAPTRKIVKHKKK</sequence>
<keyword evidence="5 7" id="KW-0687">Ribonucleoprotein</keyword>
<accession>M4QAD0</accession>
<keyword evidence="8" id="KW-0496">Mitochondrion</keyword>
<proteinExistence type="inferred from homology"/>
<dbReference type="FunFam" id="3.30.860.10:FF:000001">
    <property type="entry name" value="30S ribosomal protein S19"/>
    <property type="match status" value="1"/>
</dbReference>
<comment type="similarity">
    <text evidence="1 7">Belongs to the universal ribosomal protein uS19 family.</text>
</comment>
<dbReference type="SUPFAM" id="SSF54570">
    <property type="entry name" value="Ribosomal protein S19"/>
    <property type="match status" value="1"/>
</dbReference>
<dbReference type="AlphaFoldDB" id="M4QAD0"/>
<dbReference type="InterPro" id="IPR005732">
    <property type="entry name" value="Ribosomal_uS19_bac-type"/>
</dbReference>
<dbReference type="GO" id="GO:0005763">
    <property type="term" value="C:mitochondrial small ribosomal subunit"/>
    <property type="evidence" value="ECO:0007669"/>
    <property type="project" value="TreeGrafter"/>
</dbReference>
<dbReference type="PIRSF" id="PIRSF002144">
    <property type="entry name" value="Ribosomal_S19"/>
    <property type="match status" value="1"/>
</dbReference>
<dbReference type="EMBL" id="KC353357">
    <property type="protein sequence ID" value="AGH24337.1"/>
    <property type="molecule type" value="Genomic_DNA"/>
</dbReference>
<dbReference type="GO" id="GO:0003735">
    <property type="term" value="F:structural constituent of ribosome"/>
    <property type="evidence" value="ECO:0007669"/>
    <property type="project" value="InterPro"/>
</dbReference>
<dbReference type="PANTHER" id="PTHR11880">
    <property type="entry name" value="RIBOSOMAL PROTEIN S19P FAMILY MEMBER"/>
    <property type="match status" value="1"/>
</dbReference>